<protein>
    <recommendedName>
        <fullName evidence="3">Rhamnosyl transferase</fullName>
    </recommendedName>
</protein>
<evidence type="ECO:0000313" key="1">
    <source>
        <dbReference type="EMBL" id="AWB47422.1"/>
    </source>
</evidence>
<proteinExistence type="predicted"/>
<name>A0A2S0UHX1_9RHOB</name>
<evidence type="ECO:0008006" key="3">
    <source>
        <dbReference type="Google" id="ProtNLM"/>
    </source>
</evidence>
<keyword evidence="2" id="KW-1185">Reference proteome</keyword>
<gene>
    <name evidence="1" type="ORF">HYN69_01890</name>
</gene>
<dbReference type="Proteomes" id="UP000244496">
    <property type="component" value="Chromosome"/>
</dbReference>
<dbReference type="RefSeq" id="WP_108434251.1">
    <property type="nucleotide sequence ID" value="NZ_CP028918.1"/>
</dbReference>
<organism evidence="1 2">
    <name type="scientific">Paragemmobacter aquarius</name>
    <dbReference type="NCBI Taxonomy" id="2169400"/>
    <lineage>
        <taxon>Bacteria</taxon>
        <taxon>Pseudomonadati</taxon>
        <taxon>Pseudomonadota</taxon>
        <taxon>Alphaproteobacteria</taxon>
        <taxon>Rhodobacterales</taxon>
        <taxon>Paracoccaceae</taxon>
        <taxon>Paragemmobacter</taxon>
    </lineage>
</organism>
<sequence>MGFSNRLAGLIRFSYPALSGFSAKAPDAARLQAMLFARPRLERRFALFETLALPSLIAQSDPDFELMVLVGDAMPAWAVDRLQAGIAPLNARIVALPPMHHYPAIQAAYATLPTRATTHLTSFRLDDDDALDLDHVARLRRIASGIAGFTATPFAIAHNRGLFVDLSGPTPRFTEVTEKLPLGIGLALCSPVTEVDTIFRRNHRLLPQFLTTFSDATEMAFLRSVHQGNDSTAHTTGVVIDRSTAEAAAILTARFATGLDALTRLASASSS</sequence>
<dbReference type="OrthoDB" id="9771846at2"/>
<accession>A0A2S0UHX1</accession>
<dbReference type="EMBL" id="CP028918">
    <property type="protein sequence ID" value="AWB47422.1"/>
    <property type="molecule type" value="Genomic_DNA"/>
</dbReference>
<dbReference type="InterPro" id="IPR021466">
    <property type="entry name" value="Put_rhamnosyl_transferase"/>
</dbReference>
<evidence type="ECO:0000313" key="2">
    <source>
        <dbReference type="Proteomes" id="UP000244496"/>
    </source>
</evidence>
<dbReference type="KEGG" id="geh:HYN69_01890"/>
<reference evidence="1 2" key="1">
    <citation type="submission" date="2018-04" db="EMBL/GenBank/DDBJ databases">
        <title>Genome sequencing of Gemmobacter.</title>
        <authorList>
            <person name="Yi H."/>
            <person name="Baek M.-G."/>
        </authorList>
    </citation>
    <scope>NUCLEOTIDE SEQUENCE [LARGE SCALE GENOMIC DNA]</scope>
    <source>
        <strain evidence="1 2">HYN0069</strain>
    </source>
</reference>
<dbReference type="AlphaFoldDB" id="A0A2S0UHX1"/>
<dbReference type="Pfam" id="PF11316">
    <property type="entry name" value="Rhamno_transf"/>
    <property type="match status" value="1"/>
</dbReference>